<dbReference type="EMBL" id="CAMAPF010000249">
    <property type="protein sequence ID" value="CAH9115592.1"/>
    <property type="molecule type" value="Genomic_DNA"/>
</dbReference>
<feature type="repeat" description="PPR" evidence="3">
    <location>
        <begin position="255"/>
        <end position="285"/>
    </location>
</feature>
<organism evidence="4 5">
    <name type="scientific">Cuscuta epithymum</name>
    <dbReference type="NCBI Taxonomy" id="186058"/>
    <lineage>
        <taxon>Eukaryota</taxon>
        <taxon>Viridiplantae</taxon>
        <taxon>Streptophyta</taxon>
        <taxon>Embryophyta</taxon>
        <taxon>Tracheophyta</taxon>
        <taxon>Spermatophyta</taxon>
        <taxon>Magnoliopsida</taxon>
        <taxon>eudicotyledons</taxon>
        <taxon>Gunneridae</taxon>
        <taxon>Pentapetalae</taxon>
        <taxon>asterids</taxon>
        <taxon>lamiids</taxon>
        <taxon>Solanales</taxon>
        <taxon>Convolvulaceae</taxon>
        <taxon>Cuscuteae</taxon>
        <taxon>Cuscuta</taxon>
        <taxon>Cuscuta subgen. Cuscuta</taxon>
    </lineage>
</organism>
<gene>
    <name evidence="4" type="ORF">CEPIT_LOCUS21158</name>
</gene>
<dbReference type="Gene3D" id="1.25.40.10">
    <property type="entry name" value="Tetratricopeptide repeat domain"/>
    <property type="match status" value="4"/>
</dbReference>
<evidence type="ECO:0000256" key="3">
    <source>
        <dbReference type="PROSITE-ProRule" id="PRU00708"/>
    </source>
</evidence>
<dbReference type="GO" id="GO:0003729">
    <property type="term" value="F:mRNA binding"/>
    <property type="evidence" value="ECO:0007669"/>
    <property type="project" value="TreeGrafter"/>
</dbReference>
<keyword evidence="2" id="KW-0677">Repeat</keyword>
<dbReference type="Proteomes" id="UP001152523">
    <property type="component" value="Unassembled WGS sequence"/>
</dbReference>
<dbReference type="InterPro" id="IPR002885">
    <property type="entry name" value="PPR_rpt"/>
</dbReference>
<dbReference type="PANTHER" id="PTHR47938:SF46">
    <property type="entry name" value="PENTACOTRIPEPTIDE-REPEAT REGION OF PRORP DOMAIN-CONTAINING PROTEIN"/>
    <property type="match status" value="1"/>
</dbReference>
<evidence type="ECO:0000256" key="1">
    <source>
        <dbReference type="ARBA" id="ARBA00007626"/>
    </source>
</evidence>
<evidence type="ECO:0000256" key="2">
    <source>
        <dbReference type="ARBA" id="ARBA00022737"/>
    </source>
</evidence>
<comment type="similarity">
    <text evidence="1">Belongs to the PPR family. P subfamily.</text>
</comment>
<comment type="caution">
    <text evidence="4">The sequence shown here is derived from an EMBL/GenBank/DDBJ whole genome shotgun (WGS) entry which is preliminary data.</text>
</comment>
<sequence>MSLLHSYALHRKLQVYAVSGCIKKAIEALSSMRCVSWKPTVHDYNSLIYCNMRSKFVSIDEIVEVYLGMKRFGPSPNAITFNTMLNGLISLGRLRDAIWISKDMREIGFLPSFSMLSKLLKKSFILGSLSDSFSIFEFMLNLGCIPTEPCLVKLFVALCKDDPNIPPTAFVVLTVLLSKKDCFQGSRDFNPIFWALCKSNHIDYALAFLCYLKKMGFRCDVYSYTALVYGFCRKKSWKEAFECLDEMEVEGHEPNVITYTIVIKSLSDDGKLKESLDLLKMMEEIKGCSPDLVTYNVVLRALCQHNRRHFKIGELVQIIDGKGFTPDQYTYAAIAVGLLKRRKLSVAERLIRRIISSSCCFVDVVIYNIYLNILCKGNRTQEALSMVNNMTGIGFSPTIVSYNTILKGICNEKQIDEAMEIFYQIGWPVDLISFNTLLAAACEQGDSTIIQRILYIMEYEGFELDVVSSTCLILYFCNALEITPFVKFLDHVIGEGFHISIGTFNALMSSLCKKRLVGKAYTIYSYFRSKGISPDVTTYDILLRGLIKERDYFLVDKLLCDMCEQKLKPDVFTNGVMYRFCKEGMSPFDLQLRYHMHENGINQTEQTYFSYG</sequence>
<evidence type="ECO:0000313" key="5">
    <source>
        <dbReference type="Proteomes" id="UP001152523"/>
    </source>
</evidence>
<dbReference type="NCBIfam" id="TIGR00756">
    <property type="entry name" value="PPR"/>
    <property type="match status" value="6"/>
</dbReference>
<reference evidence="4" key="1">
    <citation type="submission" date="2022-07" db="EMBL/GenBank/DDBJ databases">
        <authorList>
            <person name="Macas J."/>
            <person name="Novak P."/>
            <person name="Neumann P."/>
        </authorList>
    </citation>
    <scope>NUCLEOTIDE SEQUENCE</scope>
</reference>
<dbReference type="Pfam" id="PF13041">
    <property type="entry name" value="PPR_2"/>
    <property type="match status" value="3"/>
</dbReference>
<proteinExistence type="inferred from homology"/>
<feature type="repeat" description="PPR" evidence="3">
    <location>
        <begin position="77"/>
        <end position="111"/>
    </location>
</feature>
<feature type="repeat" description="PPR" evidence="3">
    <location>
        <begin position="363"/>
        <end position="397"/>
    </location>
</feature>
<evidence type="ECO:0008006" key="6">
    <source>
        <dbReference type="Google" id="ProtNLM"/>
    </source>
</evidence>
<name>A0AAV0E318_9ASTE</name>
<feature type="repeat" description="PPR" evidence="3">
    <location>
        <begin position="535"/>
        <end position="569"/>
    </location>
</feature>
<dbReference type="Pfam" id="PF01535">
    <property type="entry name" value="PPR"/>
    <property type="match status" value="1"/>
</dbReference>
<dbReference type="PROSITE" id="PS51375">
    <property type="entry name" value="PPR"/>
    <property type="match status" value="7"/>
</dbReference>
<dbReference type="AlphaFoldDB" id="A0AAV0E318"/>
<dbReference type="InterPro" id="IPR011990">
    <property type="entry name" value="TPR-like_helical_dom_sf"/>
</dbReference>
<feature type="repeat" description="PPR" evidence="3">
    <location>
        <begin position="291"/>
        <end position="326"/>
    </location>
</feature>
<feature type="repeat" description="PPR" evidence="3">
    <location>
        <begin position="500"/>
        <end position="534"/>
    </location>
</feature>
<accession>A0AAV0E318</accession>
<keyword evidence="5" id="KW-1185">Reference proteome</keyword>
<feature type="repeat" description="PPR" evidence="3">
    <location>
        <begin position="220"/>
        <end position="254"/>
    </location>
</feature>
<dbReference type="PANTHER" id="PTHR47938">
    <property type="entry name" value="RESPIRATORY COMPLEX I CHAPERONE (CIA84), PUTATIVE (AFU_ORTHOLOGUE AFUA_2G06020)-RELATED"/>
    <property type="match status" value="1"/>
</dbReference>
<protein>
    <recommendedName>
        <fullName evidence="6">Pentatricopeptide repeat-containing protein</fullName>
    </recommendedName>
</protein>
<evidence type="ECO:0000313" key="4">
    <source>
        <dbReference type="EMBL" id="CAH9115592.1"/>
    </source>
</evidence>